<dbReference type="InterPro" id="IPR050490">
    <property type="entry name" value="Bact_solute-bd_prot1"/>
</dbReference>
<proteinExistence type="predicted"/>
<keyword evidence="5" id="KW-0449">Lipoprotein</keyword>
<evidence type="ECO:0000256" key="5">
    <source>
        <dbReference type="ARBA" id="ARBA00023288"/>
    </source>
</evidence>
<protein>
    <submittedName>
        <fullName evidence="6">Extracellular solute-binding protein</fullName>
    </submittedName>
</protein>
<evidence type="ECO:0000256" key="1">
    <source>
        <dbReference type="ARBA" id="ARBA00022475"/>
    </source>
</evidence>
<dbReference type="Pfam" id="PF01547">
    <property type="entry name" value="SBP_bac_1"/>
    <property type="match status" value="1"/>
</dbReference>
<dbReference type="Proteomes" id="UP000316500">
    <property type="component" value="Unassembled WGS sequence"/>
</dbReference>
<gene>
    <name evidence="6" type="ORF">FQP90_02100</name>
</gene>
<dbReference type="Gene3D" id="3.40.190.10">
    <property type="entry name" value="Periplasmic binding protein-like II"/>
    <property type="match status" value="1"/>
</dbReference>
<dbReference type="EMBL" id="VNFK01000002">
    <property type="protein sequence ID" value="TVU66195.1"/>
    <property type="molecule type" value="Genomic_DNA"/>
</dbReference>
<keyword evidence="2" id="KW-0732">Signal</keyword>
<evidence type="ECO:0000256" key="4">
    <source>
        <dbReference type="ARBA" id="ARBA00023139"/>
    </source>
</evidence>
<accession>A0A558HAP5</accession>
<keyword evidence="3" id="KW-0472">Membrane</keyword>
<dbReference type="InterPro" id="IPR006059">
    <property type="entry name" value="SBP"/>
</dbReference>
<reference evidence="6 7" key="1">
    <citation type="submission" date="2019-07" db="EMBL/GenBank/DDBJ databases">
        <title>Diversity of Bacteria from Kongsfjorden, Arctic.</title>
        <authorList>
            <person name="Yu Y."/>
        </authorList>
    </citation>
    <scope>NUCLEOTIDE SEQUENCE [LARGE SCALE GENOMIC DNA]</scope>
    <source>
        <strain evidence="6 7">SM1928</strain>
    </source>
</reference>
<name>A0A558HAP5_PAENT</name>
<dbReference type="PANTHER" id="PTHR43649">
    <property type="entry name" value="ARABINOSE-BINDING PROTEIN-RELATED"/>
    <property type="match status" value="1"/>
</dbReference>
<keyword evidence="4" id="KW-0564">Palmitate</keyword>
<dbReference type="PANTHER" id="PTHR43649:SF33">
    <property type="entry name" value="POLYGALACTURONAN_RHAMNOGALACTURONAN-BINDING PROTEIN YTCQ"/>
    <property type="match status" value="1"/>
</dbReference>
<dbReference type="AlphaFoldDB" id="A0A558HAP5"/>
<dbReference type="SUPFAM" id="SSF53850">
    <property type="entry name" value="Periplasmic binding protein-like II"/>
    <property type="match status" value="1"/>
</dbReference>
<evidence type="ECO:0000256" key="3">
    <source>
        <dbReference type="ARBA" id="ARBA00023136"/>
    </source>
</evidence>
<evidence type="ECO:0000256" key="2">
    <source>
        <dbReference type="ARBA" id="ARBA00022729"/>
    </source>
</evidence>
<dbReference type="OrthoDB" id="7918484at2"/>
<evidence type="ECO:0000313" key="7">
    <source>
        <dbReference type="Proteomes" id="UP000316500"/>
    </source>
</evidence>
<comment type="caution">
    <text evidence="6">The sequence shown here is derived from an EMBL/GenBank/DDBJ whole genome shotgun (WGS) entry which is preliminary data.</text>
</comment>
<sequence length="431" mass="45797">MLPHQQIRSQEKFMIKKRWGLALVTAVVASLALSGCSPSASEPKGPVTLSYWDFLDPSQANPRSKALKENIAKFEAANPDIKINLSVVSLGDMLNRLPQAAAAGQAPDVFKMFTPVVPQMASAGVYSPLPDTASKVTDWLRPTDTLAGPDGKPVAVPYEYRTCALYYNEKILNQIGATVPTTYDQVVEVAKKAAAAGYTGFGTGFSDTDNSAIISTFFNCFMSQVDQEIWNKDGQADFATAKGNEFGDFLAKLRDAKALGSNVVSDTYGTVADGMASGTVAMAVLGTERAVSFGSQNKDLKWTALPKASTGDTTGTTIGWTLGIGNGSKNTEAAWKFIEYMTGPEAGALMATGGEVPTRAATYQQPFFSTPEAKTVNDIAAYVKTNSEPRTYSNTWTALATGLSQAGQKLTLNGSSGNDFIRSAQDAANKK</sequence>
<organism evidence="6 7">
    <name type="scientific">Paenarthrobacter nitroguajacolicus</name>
    <name type="common">Arthrobacter nitroguajacolicus</name>
    <dbReference type="NCBI Taxonomy" id="211146"/>
    <lineage>
        <taxon>Bacteria</taxon>
        <taxon>Bacillati</taxon>
        <taxon>Actinomycetota</taxon>
        <taxon>Actinomycetes</taxon>
        <taxon>Micrococcales</taxon>
        <taxon>Micrococcaceae</taxon>
        <taxon>Paenarthrobacter</taxon>
    </lineage>
</organism>
<keyword evidence="1" id="KW-1003">Cell membrane</keyword>
<evidence type="ECO:0000313" key="6">
    <source>
        <dbReference type="EMBL" id="TVU66195.1"/>
    </source>
</evidence>